<organism evidence="6 7">
    <name type="scientific">Simkania negevensis (strain ATCC VR-1471 / DSM 27360 / Z)</name>
    <dbReference type="NCBI Taxonomy" id="331113"/>
    <lineage>
        <taxon>Bacteria</taxon>
        <taxon>Pseudomonadati</taxon>
        <taxon>Chlamydiota</taxon>
        <taxon>Chlamydiia</taxon>
        <taxon>Parachlamydiales</taxon>
        <taxon>Simkaniaceae</taxon>
        <taxon>Simkania</taxon>
    </lineage>
</organism>
<dbReference type="Gene3D" id="3.20.190.20">
    <property type="match status" value="1"/>
</dbReference>
<dbReference type="HOGENOM" id="CLU_020120_10_2_0"/>
<proteinExistence type="predicted"/>
<dbReference type="AlphaFoldDB" id="F8L715"/>
<feature type="domain" description="Protease Do-like PDZ" evidence="5">
    <location>
        <begin position="339"/>
        <end position="479"/>
    </location>
</feature>
<dbReference type="GO" id="GO:0004252">
    <property type="term" value="F:serine-type endopeptidase activity"/>
    <property type="evidence" value="ECO:0007669"/>
    <property type="project" value="InterPro"/>
</dbReference>
<dbReference type="OrthoDB" id="9758917at2"/>
<dbReference type="InterPro" id="IPR009003">
    <property type="entry name" value="Peptidase_S1_PA"/>
</dbReference>
<accession>F8L715</accession>
<evidence type="ECO:0000259" key="5">
    <source>
        <dbReference type="Pfam" id="PF17815"/>
    </source>
</evidence>
<dbReference type="Pfam" id="PF17815">
    <property type="entry name" value="PDZ_3"/>
    <property type="match status" value="1"/>
</dbReference>
<dbReference type="GO" id="GO:0006508">
    <property type="term" value="P:proteolysis"/>
    <property type="evidence" value="ECO:0007669"/>
    <property type="project" value="UniProtKB-KW"/>
</dbReference>
<evidence type="ECO:0000313" key="6">
    <source>
        <dbReference type="EMBL" id="CCB88530.1"/>
    </source>
</evidence>
<evidence type="ECO:0000256" key="2">
    <source>
        <dbReference type="ARBA" id="ARBA00022801"/>
    </source>
</evidence>
<evidence type="ECO:0000313" key="7">
    <source>
        <dbReference type="Proteomes" id="UP000000496"/>
    </source>
</evidence>
<dbReference type="Gene3D" id="2.30.42.10">
    <property type="match status" value="1"/>
</dbReference>
<protein>
    <submittedName>
        <fullName evidence="6">Protease Do-like 10, mitochondrial</fullName>
        <ecNumber evidence="6">3.4.21.-</ecNumber>
    </submittedName>
</protein>
<keyword evidence="7" id="KW-1185">Reference proteome</keyword>
<keyword evidence="1 6" id="KW-0645">Protease</keyword>
<dbReference type="EMBL" id="FR872582">
    <property type="protein sequence ID" value="CCB88530.1"/>
    <property type="molecule type" value="Genomic_DNA"/>
</dbReference>
<keyword evidence="4" id="KW-0732">Signal</keyword>
<dbReference type="PRINTS" id="PR00834">
    <property type="entry name" value="PROTEASES2C"/>
</dbReference>
<dbReference type="InterPro" id="IPR046449">
    <property type="entry name" value="DEGP_PDZ_sf"/>
</dbReference>
<dbReference type="InterPro" id="IPR043504">
    <property type="entry name" value="Peptidase_S1_PA_chymotrypsin"/>
</dbReference>
<dbReference type="PANTHER" id="PTHR45980:SF9">
    <property type="entry name" value="PROTEASE DO-LIKE 10, MITOCHONDRIAL-RELATED"/>
    <property type="match status" value="1"/>
</dbReference>
<dbReference type="Pfam" id="PF13365">
    <property type="entry name" value="Trypsin_2"/>
    <property type="match status" value="1"/>
</dbReference>
<dbReference type="KEGG" id="sng:SNE_A06530"/>
<reference key="1">
    <citation type="journal article" date="2011" name="Mol. Biol. Evol.">
        <title>Unity in variety -- the pan-genome of the Chlamydiae.</title>
        <authorList>
            <person name="Collingro A."/>
            <person name="Tischler P."/>
            <person name="Weinmaier T."/>
            <person name="Penz T."/>
            <person name="Heinz E."/>
            <person name="Brunham R.C."/>
            <person name="Read T.D."/>
            <person name="Bavoil P.M."/>
            <person name="Sachse K."/>
            <person name="Kahane S."/>
            <person name="Friedman M.G."/>
            <person name="Rattei T."/>
            <person name="Myers G.S.A."/>
            <person name="Horn M."/>
        </authorList>
    </citation>
    <scope>NUCLEOTIDE SEQUENCE</scope>
    <source>
        <strain>Z</strain>
    </source>
</reference>
<dbReference type="STRING" id="331113.SNE_A06530"/>
<dbReference type="SUPFAM" id="SSF50156">
    <property type="entry name" value="PDZ domain-like"/>
    <property type="match status" value="1"/>
</dbReference>
<dbReference type="Proteomes" id="UP000000496">
    <property type="component" value="Chromosome gsn.131"/>
</dbReference>
<dbReference type="Gene3D" id="2.40.10.10">
    <property type="entry name" value="Trypsin-like serine proteases"/>
    <property type="match status" value="2"/>
</dbReference>
<dbReference type="InterPro" id="IPR036034">
    <property type="entry name" value="PDZ_sf"/>
</dbReference>
<sequence length="481" mass="53886">MKQLTCFFLLCCSLVFGSYSVEESVVKIYQTRNAYDYESPWSSPFQEKRGGSGFIISGNRILTNAHVVSDAAFIQVKKAHDSEKYLAEVEWLGHDCDLAILTVPDEAFFEGTYPLEIATEIAPVQAEVKVLGYPVGGVDLSVTRGIISRTEVCNYNFSRNSLLCSQIDAPLNPGNSGGPVLENGKVVGVAHQAIFFGQNLGYMIPIPIIRHFLKEVDEGKYHGFPKGGVRFQTMENPALRGFYQMGKETTGVLITLVNETSFFHDKLYPGDVLLAIDGVSIANDGTIDFENRKRVSLSHLFSIKYYDEFIDLEILRDGERLTLSVHLQSNMAGQDLVGEIQYNKRPTYYTVGGLVFQPLTVNYLIHAFEQDSPALNFLYYLKHGKISEDRSQVVVLTRVLPDSVNVGYQKIVDEVVSSVNGVKIRNIRDLINAFEKSTGPYIHLALETDGEIVLDRDHVLERNTKILSNYLIPNDRSEDLR</sequence>
<keyword evidence="3" id="KW-0720">Serine protease</keyword>
<dbReference type="InterPro" id="IPR041517">
    <property type="entry name" value="DEGP_PDZ"/>
</dbReference>
<evidence type="ECO:0000256" key="3">
    <source>
        <dbReference type="ARBA" id="ARBA00022825"/>
    </source>
</evidence>
<dbReference type="SUPFAM" id="SSF50494">
    <property type="entry name" value="Trypsin-like serine proteases"/>
    <property type="match status" value="1"/>
</dbReference>
<dbReference type="PANTHER" id="PTHR45980">
    <property type="match status" value="1"/>
</dbReference>
<name>F8L715_SIMNZ</name>
<keyword evidence="2 6" id="KW-0378">Hydrolase</keyword>
<evidence type="ECO:0000256" key="4">
    <source>
        <dbReference type="SAM" id="SignalP"/>
    </source>
</evidence>
<feature type="chain" id="PRO_5003374154" evidence="4">
    <location>
        <begin position="18"/>
        <end position="481"/>
    </location>
</feature>
<dbReference type="InterPro" id="IPR001940">
    <property type="entry name" value="Peptidase_S1C"/>
</dbReference>
<gene>
    <name evidence="6" type="primary">deGP10</name>
    <name evidence="6" type="ordered locus">SNE_A06530</name>
</gene>
<evidence type="ECO:0000256" key="1">
    <source>
        <dbReference type="ARBA" id="ARBA00022670"/>
    </source>
</evidence>
<dbReference type="EC" id="3.4.21.-" evidence="6"/>
<reference evidence="6 7" key="2">
    <citation type="journal article" date="2011" name="Mol. Biol. Evol.">
        <title>Unity in variety--the pan-genome of the Chlamydiae.</title>
        <authorList>
            <person name="Collingro A."/>
            <person name="Tischler P."/>
            <person name="Weinmaier T."/>
            <person name="Penz T."/>
            <person name="Heinz E."/>
            <person name="Brunham R.C."/>
            <person name="Read T.D."/>
            <person name="Bavoil P.M."/>
            <person name="Sachse K."/>
            <person name="Kahane S."/>
            <person name="Friedman M.G."/>
            <person name="Rattei T."/>
            <person name="Myers G.S."/>
            <person name="Horn M."/>
        </authorList>
    </citation>
    <scope>NUCLEOTIDE SEQUENCE [LARGE SCALE GENOMIC DNA]</scope>
    <source>
        <strain evidence="7">ATCC VR-1471 / Z</strain>
    </source>
</reference>
<feature type="signal peptide" evidence="4">
    <location>
        <begin position="1"/>
        <end position="17"/>
    </location>
</feature>
<dbReference type="RefSeq" id="WP_013942997.1">
    <property type="nucleotide sequence ID" value="NC_015713.1"/>
</dbReference>
<dbReference type="eggNOG" id="COG0265">
    <property type="taxonomic scope" value="Bacteria"/>
</dbReference>